<dbReference type="EMBL" id="CABPRJ010000974">
    <property type="protein sequence ID" value="VVC33763.1"/>
    <property type="molecule type" value="Genomic_DNA"/>
</dbReference>
<dbReference type="Proteomes" id="UP000325440">
    <property type="component" value="Unassembled WGS sequence"/>
</dbReference>
<gene>
    <name evidence="1" type="ORF">CINCED_3A010245</name>
</gene>
<dbReference type="AlphaFoldDB" id="A0A5E4MS91"/>
<proteinExistence type="predicted"/>
<sequence>MAGLLALRITPNLEDQTTTTTQGHGRALKINNQSYYHNVPYIHRYGPKASSINISSQYQAEHSPNYGPGTFRSEQYHKGYSTQQNYGPGAFSSGQNRCNKFIC</sequence>
<accession>A0A5E4MS91</accession>
<keyword evidence="2" id="KW-1185">Reference proteome</keyword>
<name>A0A5E4MS91_9HEMI</name>
<evidence type="ECO:0000313" key="1">
    <source>
        <dbReference type="EMBL" id="VVC33763.1"/>
    </source>
</evidence>
<reference evidence="1 2" key="1">
    <citation type="submission" date="2019-08" db="EMBL/GenBank/DDBJ databases">
        <authorList>
            <person name="Alioto T."/>
            <person name="Alioto T."/>
            <person name="Gomez Garrido J."/>
        </authorList>
    </citation>
    <scope>NUCLEOTIDE SEQUENCE [LARGE SCALE GENOMIC DNA]</scope>
</reference>
<dbReference type="OrthoDB" id="6616165at2759"/>
<protein>
    <submittedName>
        <fullName evidence="1">Uncharacterized protein</fullName>
    </submittedName>
</protein>
<evidence type="ECO:0000313" key="2">
    <source>
        <dbReference type="Proteomes" id="UP000325440"/>
    </source>
</evidence>
<organism evidence="1 2">
    <name type="scientific">Cinara cedri</name>
    <dbReference type="NCBI Taxonomy" id="506608"/>
    <lineage>
        <taxon>Eukaryota</taxon>
        <taxon>Metazoa</taxon>
        <taxon>Ecdysozoa</taxon>
        <taxon>Arthropoda</taxon>
        <taxon>Hexapoda</taxon>
        <taxon>Insecta</taxon>
        <taxon>Pterygota</taxon>
        <taxon>Neoptera</taxon>
        <taxon>Paraneoptera</taxon>
        <taxon>Hemiptera</taxon>
        <taxon>Sternorrhyncha</taxon>
        <taxon>Aphidomorpha</taxon>
        <taxon>Aphidoidea</taxon>
        <taxon>Aphididae</taxon>
        <taxon>Lachninae</taxon>
        <taxon>Cinara</taxon>
    </lineage>
</organism>